<reference evidence="14 15" key="2">
    <citation type="journal article" date="2019" name="Nat. Med.">
        <title>A library of human gut bacterial isolates paired with longitudinal multiomics data enables mechanistic microbiome research.</title>
        <authorList>
            <person name="Poyet M."/>
            <person name="Groussin M."/>
            <person name="Gibbons S.M."/>
            <person name="Avila-Pacheco J."/>
            <person name="Jiang X."/>
            <person name="Kearney S.M."/>
            <person name="Perrotta A.R."/>
            <person name="Berdy B."/>
            <person name="Zhao S."/>
            <person name="Lieberman T.D."/>
            <person name="Swanson P.K."/>
            <person name="Smith M."/>
            <person name="Roesemann S."/>
            <person name="Alexander J.E."/>
            <person name="Rich S.A."/>
            <person name="Livny J."/>
            <person name="Vlamakis H."/>
            <person name="Clish C."/>
            <person name="Bullock K."/>
            <person name="Deik A."/>
            <person name="Scott J."/>
            <person name="Pierce K.A."/>
            <person name="Xavier R.J."/>
            <person name="Alm E.J."/>
        </authorList>
    </citation>
    <scope>NUCLEOTIDE SEQUENCE [LARGE SCALE GENOMIC DNA]</scope>
    <source>
        <strain evidence="12 15">BIOML-A13</strain>
        <strain evidence="13 14">BIOML-A3</strain>
    </source>
</reference>
<dbReference type="EMBL" id="WNBW01000005">
    <property type="protein sequence ID" value="MTU04335.1"/>
    <property type="molecule type" value="Genomic_DNA"/>
</dbReference>
<evidence type="ECO:0000313" key="11">
    <source>
        <dbReference type="EMBL" id="CDB46190.1"/>
    </source>
</evidence>
<dbReference type="PANTHER" id="PTHR28259">
    <property type="entry name" value="FLUORIDE EXPORT PROTEIN 1-RELATED"/>
    <property type="match status" value="1"/>
</dbReference>
<keyword evidence="10" id="KW-0479">Metal-binding</keyword>
<dbReference type="Proteomes" id="UP000443070">
    <property type="component" value="Unassembled WGS sequence"/>
</dbReference>
<evidence type="ECO:0000256" key="8">
    <source>
        <dbReference type="ARBA" id="ARBA00035585"/>
    </source>
</evidence>
<proteinExistence type="inferred from homology"/>
<evidence type="ECO:0000256" key="4">
    <source>
        <dbReference type="ARBA" id="ARBA00022989"/>
    </source>
</evidence>
<comment type="caution">
    <text evidence="11">The sequence shown here is derived from an EMBL/GenBank/DDBJ whole genome shotgun (WGS) entry which is preliminary data.</text>
</comment>
<protein>
    <recommendedName>
        <fullName evidence="10">Fluoride-specific ion channel FluC</fullName>
    </recommendedName>
</protein>
<dbReference type="RefSeq" id="WP_021718147.1">
    <property type="nucleotide sequence ID" value="NZ_AP019004.1"/>
</dbReference>
<evidence type="ECO:0000313" key="14">
    <source>
        <dbReference type="Proteomes" id="UP000443070"/>
    </source>
</evidence>
<keyword evidence="14" id="KW-1185">Reference proteome</keyword>
<reference evidence="11" key="1">
    <citation type="submission" date="2012-11" db="EMBL/GenBank/DDBJ databases">
        <title>Dependencies among metagenomic species, viruses, plasmids and units of genetic variation.</title>
        <authorList>
            <person name="Nielsen H.B."/>
            <person name="Almeida M."/>
            <person name="Juncker A.S."/>
            <person name="Rasmussen S."/>
            <person name="Li J."/>
            <person name="Sunagawa S."/>
            <person name="Plichta D."/>
            <person name="Gautier L."/>
            <person name="Le Chatelier E."/>
            <person name="Peletier E."/>
            <person name="Bonde I."/>
            <person name="Nielsen T."/>
            <person name="Manichanh C."/>
            <person name="Arumugam M."/>
            <person name="Batto J."/>
            <person name="Santos M.B.Q.D."/>
            <person name="Blom N."/>
            <person name="Borruel N."/>
            <person name="Burgdorf K.S."/>
            <person name="Boumezbeur F."/>
            <person name="Casellas F."/>
            <person name="Dore J."/>
            <person name="Guarner F."/>
            <person name="Hansen T."/>
            <person name="Hildebrand F."/>
            <person name="Kaas R.S."/>
            <person name="Kennedy S."/>
            <person name="Kristiansen K."/>
            <person name="Kultima J.R."/>
            <person name="Leonard P."/>
            <person name="Levenez F."/>
            <person name="Lund O."/>
            <person name="Moumen B."/>
            <person name="Le Paslier D."/>
            <person name="Pons N."/>
            <person name="Pedersen O."/>
            <person name="Prifti E."/>
            <person name="Qin J."/>
            <person name="Raes J."/>
            <person name="Tap J."/>
            <person name="Tims S."/>
            <person name="Ussery D.W."/>
            <person name="Yamada T."/>
            <person name="MetaHit consortium"/>
            <person name="Renault P."/>
            <person name="Sicheritz-Ponten T."/>
            <person name="Bork P."/>
            <person name="Wang J."/>
            <person name="Brunak S."/>
            <person name="Ehrlich S.D."/>
        </authorList>
    </citation>
    <scope>NUCLEOTIDE SEQUENCE [LARGE SCALE GENOMIC DNA]</scope>
</reference>
<name>A0A3G9GT25_9FIRM</name>
<comment type="subcellular location">
    <subcellularLocation>
        <location evidence="1 10">Cell membrane</location>
        <topology evidence="1 10">Multi-pass membrane protein</topology>
    </subcellularLocation>
</comment>
<dbReference type="GO" id="GO:0005886">
    <property type="term" value="C:plasma membrane"/>
    <property type="evidence" value="ECO:0007669"/>
    <property type="project" value="UniProtKB-SubCell"/>
</dbReference>
<sequence>MQELLAVALGGSIGAVSRYLVTNYIFIRWHCHWPWATFIVNAAGCLAMGFLMVLITEKGLLTPYWRLLLCVGFLGGLTTFSSFSYESLTLLSEGNLAGAGLNIIGSVVVGVVCAWFGAMAARSL</sequence>
<feature type="transmembrane region" description="Helical" evidence="10">
    <location>
        <begin position="34"/>
        <end position="55"/>
    </location>
</feature>
<dbReference type="GeneID" id="49406457"/>
<evidence type="ECO:0000313" key="15">
    <source>
        <dbReference type="Proteomes" id="UP000484547"/>
    </source>
</evidence>
<feature type="transmembrane region" description="Helical" evidence="10">
    <location>
        <begin position="97"/>
        <end position="118"/>
    </location>
</feature>
<feature type="binding site" evidence="10">
    <location>
        <position position="78"/>
    </location>
    <ligand>
        <name>Na(+)</name>
        <dbReference type="ChEBI" id="CHEBI:29101"/>
        <note>structural</note>
    </ligand>
</feature>
<dbReference type="PANTHER" id="PTHR28259:SF1">
    <property type="entry name" value="FLUORIDE EXPORT PROTEIN 1-RELATED"/>
    <property type="match status" value="1"/>
</dbReference>
<evidence type="ECO:0000256" key="6">
    <source>
        <dbReference type="ARBA" id="ARBA00023303"/>
    </source>
</evidence>
<gene>
    <name evidence="10 12" type="primary">crcB</name>
    <name evidence="10" type="synonym">fluC</name>
    <name evidence="11" type="ORF">BN533_01247</name>
    <name evidence="12" type="ORF">GMD11_08335</name>
    <name evidence="13" type="ORF">GMD18_07990</name>
</gene>
<dbReference type="Pfam" id="PF02537">
    <property type="entry name" value="CRCB"/>
    <property type="match status" value="1"/>
</dbReference>
<evidence type="ECO:0000256" key="1">
    <source>
        <dbReference type="ARBA" id="ARBA00004651"/>
    </source>
</evidence>
<evidence type="ECO:0000313" key="12">
    <source>
        <dbReference type="EMBL" id="MTT76271.1"/>
    </source>
</evidence>
<keyword evidence="3 10" id="KW-0812">Transmembrane</keyword>
<organism evidence="11">
    <name type="scientific">Phascolarctobacterium faecium</name>
    <dbReference type="NCBI Taxonomy" id="33025"/>
    <lineage>
        <taxon>Bacteria</taxon>
        <taxon>Bacillati</taxon>
        <taxon>Bacillota</taxon>
        <taxon>Negativicutes</taxon>
        <taxon>Acidaminococcales</taxon>
        <taxon>Acidaminococcaceae</taxon>
        <taxon>Phascolarctobacterium</taxon>
    </lineage>
</organism>
<evidence type="ECO:0000256" key="3">
    <source>
        <dbReference type="ARBA" id="ARBA00022692"/>
    </source>
</evidence>
<feature type="transmembrane region" description="Helical" evidence="10">
    <location>
        <begin position="67"/>
        <end position="85"/>
    </location>
</feature>
<keyword evidence="4 10" id="KW-1133">Transmembrane helix</keyword>
<dbReference type="HAMAP" id="MF_00454">
    <property type="entry name" value="FluC"/>
    <property type="match status" value="1"/>
</dbReference>
<accession>A0A3G9GT25</accession>
<comment type="activity regulation">
    <text evidence="10">Na(+) is not transported, but it plays an essential structural role and its presence is essential for fluoride channel function.</text>
</comment>
<feature type="binding site" evidence="10">
    <location>
        <position position="75"/>
    </location>
    <ligand>
        <name>Na(+)</name>
        <dbReference type="ChEBI" id="CHEBI:29101"/>
        <note>structural</note>
    </ligand>
</feature>
<evidence type="ECO:0000256" key="10">
    <source>
        <dbReference type="HAMAP-Rule" id="MF_00454"/>
    </source>
</evidence>
<comment type="similarity">
    <text evidence="7 10">Belongs to the fluoride channel Fluc/FEX (TC 1.A.43) family.</text>
</comment>
<keyword evidence="2 10" id="KW-1003">Cell membrane</keyword>
<evidence type="ECO:0000313" key="13">
    <source>
        <dbReference type="EMBL" id="MTU04335.1"/>
    </source>
</evidence>
<dbReference type="InterPro" id="IPR003691">
    <property type="entry name" value="FluC"/>
</dbReference>
<dbReference type="AlphaFoldDB" id="A0A3G9GT25"/>
<accession>R6IA71</accession>
<keyword evidence="10" id="KW-0915">Sodium</keyword>
<evidence type="ECO:0000256" key="5">
    <source>
        <dbReference type="ARBA" id="ARBA00023136"/>
    </source>
</evidence>
<dbReference type="Proteomes" id="UP000484547">
    <property type="component" value="Unassembled WGS sequence"/>
</dbReference>
<dbReference type="NCBIfam" id="TIGR00494">
    <property type="entry name" value="crcB"/>
    <property type="match status" value="1"/>
</dbReference>
<comment type="function">
    <text evidence="9 10">Fluoride-specific ion channel. Important for reducing fluoride concentration in the cell, thus reducing its toxicity.</text>
</comment>
<keyword evidence="5 10" id="KW-0472">Membrane</keyword>
<keyword evidence="6 10" id="KW-0407">Ion channel</keyword>
<dbReference type="GO" id="GO:0062054">
    <property type="term" value="F:fluoride channel activity"/>
    <property type="evidence" value="ECO:0007669"/>
    <property type="project" value="UniProtKB-UniRule"/>
</dbReference>
<keyword evidence="10" id="KW-0406">Ion transport</keyword>
<dbReference type="GO" id="GO:0140114">
    <property type="term" value="P:cellular detoxification of fluoride"/>
    <property type="evidence" value="ECO:0007669"/>
    <property type="project" value="UniProtKB-UniRule"/>
</dbReference>
<evidence type="ECO:0000256" key="7">
    <source>
        <dbReference type="ARBA" id="ARBA00035120"/>
    </source>
</evidence>
<dbReference type="EMBL" id="WNBM01000005">
    <property type="protein sequence ID" value="MTT76271.1"/>
    <property type="molecule type" value="Genomic_DNA"/>
</dbReference>
<dbReference type="GO" id="GO:0046872">
    <property type="term" value="F:metal ion binding"/>
    <property type="evidence" value="ECO:0007669"/>
    <property type="project" value="UniProtKB-KW"/>
</dbReference>
<dbReference type="EMBL" id="CBDS010000077">
    <property type="protein sequence ID" value="CDB46190.1"/>
    <property type="molecule type" value="Genomic_DNA"/>
</dbReference>
<evidence type="ECO:0000256" key="9">
    <source>
        <dbReference type="ARBA" id="ARBA00049940"/>
    </source>
</evidence>
<evidence type="ECO:0000256" key="2">
    <source>
        <dbReference type="ARBA" id="ARBA00022475"/>
    </source>
</evidence>
<comment type="catalytic activity">
    <reaction evidence="8">
        <text>fluoride(in) = fluoride(out)</text>
        <dbReference type="Rhea" id="RHEA:76159"/>
        <dbReference type="ChEBI" id="CHEBI:17051"/>
    </reaction>
    <physiologicalReaction direction="left-to-right" evidence="8">
        <dbReference type="Rhea" id="RHEA:76160"/>
    </physiologicalReaction>
</comment>
<dbReference type="OrthoDB" id="9815830at2"/>
<keyword evidence="10" id="KW-0813">Transport</keyword>